<sequence length="322" mass="34261">MKHCLRIALTACLAATSTLSVAQTYPNRPIEWVVPYAPGGGTDTVARSLGQAMGTVLGQSMVIVNKPGAATNIGAEYVARAKADGYVLMSADTGTLAANPFIYSKLSYNVEKDFAPVGLTVRFPMILVVNPNVPAHNLKELIDWTKTQANGVSYATPGAGSPHHLATELFRDMSGLNLSHIPYRGAAPAVQDVVAGQVPMMFVDTASGYQFITSGKLRPIGVASAKRVKNFENIPTLNEQGLKNFEAYAWQGLVVPAGTPADVINTLNKALLTAINTTEVKARLQVLGLEAIPSSPKQMADYAAKERAKWGPIIKANNIKAD</sequence>
<feature type="signal peptide" evidence="2">
    <location>
        <begin position="1"/>
        <end position="22"/>
    </location>
</feature>
<comment type="similarity">
    <text evidence="1">Belongs to the UPF0065 (bug) family.</text>
</comment>
<feature type="chain" id="PRO_5016236568" evidence="2">
    <location>
        <begin position="23"/>
        <end position="322"/>
    </location>
</feature>
<organism evidence="3 4">
    <name type="scientific">Limnohabitans curvus</name>
    <dbReference type="NCBI Taxonomy" id="323423"/>
    <lineage>
        <taxon>Bacteria</taxon>
        <taxon>Pseudomonadati</taxon>
        <taxon>Pseudomonadota</taxon>
        <taxon>Betaproteobacteria</taxon>
        <taxon>Burkholderiales</taxon>
        <taxon>Comamonadaceae</taxon>
        <taxon>Limnohabitans</taxon>
    </lineage>
</organism>
<dbReference type="InterPro" id="IPR005064">
    <property type="entry name" value="BUG"/>
</dbReference>
<dbReference type="EMBL" id="NESP01000001">
    <property type="protein sequence ID" value="PUE60893.1"/>
    <property type="molecule type" value="Genomic_DNA"/>
</dbReference>
<dbReference type="PANTHER" id="PTHR42928:SF5">
    <property type="entry name" value="BLR1237 PROTEIN"/>
    <property type="match status" value="1"/>
</dbReference>
<dbReference type="Gene3D" id="3.40.190.10">
    <property type="entry name" value="Periplasmic binding protein-like II"/>
    <property type="match status" value="1"/>
</dbReference>
<evidence type="ECO:0000313" key="3">
    <source>
        <dbReference type="EMBL" id="PUE60893.1"/>
    </source>
</evidence>
<dbReference type="RefSeq" id="WP_108358884.1">
    <property type="nucleotide sequence ID" value="NZ_NESP01000001.1"/>
</dbReference>
<proteinExistence type="inferred from homology"/>
<gene>
    <name evidence="3" type="ORF">B9Z44_13915</name>
</gene>
<dbReference type="Proteomes" id="UP000251341">
    <property type="component" value="Unassembled WGS sequence"/>
</dbReference>
<dbReference type="Gene3D" id="3.40.190.150">
    <property type="entry name" value="Bordetella uptake gene, domain 1"/>
    <property type="match status" value="1"/>
</dbReference>
<dbReference type="Pfam" id="PF03401">
    <property type="entry name" value="TctC"/>
    <property type="match status" value="1"/>
</dbReference>
<evidence type="ECO:0000313" key="4">
    <source>
        <dbReference type="Proteomes" id="UP000251341"/>
    </source>
</evidence>
<keyword evidence="2" id="KW-0732">Signal</keyword>
<accession>A0A315ESZ1</accession>
<evidence type="ECO:0000256" key="2">
    <source>
        <dbReference type="SAM" id="SignalP"/>
    </source>
</evidence>
<name>A0A315ESZ1_9BURK</name>
<keyword evidence="4" id="KW-1185">Reference proteome</keyword>
<dbReference type="InterPro" id="IPR042100">
    <property type="entry name" value="Bug_dom1"/>
</dbReference>
<reference evidence="3 4" key="1">
    <citation type="submission" date="2017-04" db="EMBL/GenBank/DDBJ databases">
        <title>Unexpected and diverse lifestyles within the genus Limnohabitans.</title>
        <authorList>
            <person name="Kasalicky V."/>
            <person name="Mehrshad M."/>
            <person name="Andrei S.-A."/>
            <person name="Salcher M."/>
            <person name="Kratochvilova H."/>
            <person name="Simek K."/>
            <person name="Ghai R."/>
        </authorList>
    </citation>
    <scope>NUCLEOTIDE SEQUENCE [LARGE SCALE GENOMIC DNA]</scope>
    <source>
        <strain evidence="3 4">MWH-C5</strain>
    </source>
</reference>
<dbReference type="AlphaFoldDB" id="A0A315ESZ1"/>
<dbReference type="PANTHER" id="PTHR42928">
    <property type="entry name" value="TRICARBOXYLATE-BINDING PROTEIN"/>
    <property type="match status" value="1"/>
</dbReference>
<evidence type="ECO:0000256" key="1">
    <source>
        <dbReference type="ARBA" id="ARBA00006987"/>
    </source>
</evidence>
<dbReference type="CDD" id="cd07012">
    <property type="entry name" value="PBP2_Bug_TTT"/>
    <property type="match status" value="1"/>
</dbReference>
<dbReference type="PIRSF" id="PIRSF017082">
    <property type="entry name" value="YflP"/>
    <property type="match status" value="1"/>
</dbReference>
<dbReference type="SUPFAM" id="SSF53850">
    <property type="entry name" value="Periplasmic binding protein-like II"/>
    <property type="match status" value="1"/>
</dbReference>
<protein>
    <submittedName>
        <fullName evidence="3">ABC transporter substrate-binding protein</fullName>
    </submittedName>
</protein>
<comment type="caution">
    <text evidence="3">The sequence shown here is derived from an EMBL/GenBank/DDBJ whole genome shotgun (WGS) entry which is preliminary data.</text>
</comment>